<evidence type="ECO:0000259" key="5">
    <source>
        <dbReference type="PROSITE" id="PS01180"/>
    </source>
</evidence>
<dbReference type="PANTHER" id="PTHR24255:SF31">
    <property type="entry name" value="CUBILIN-LIKE PROTEIN"/>
    <property type="match status" value="1"/>
</dbReference>
<feature type="domain" description="CUB" evidence="5">
    <location>
        <begin position="687"/>
        <end position="795"/>
    </location>
</feature>
<dbReference type="PANTHER" id="PTHR24255">
    <property type="entry name" value="COMPLEMENT COMPONENT 1, S SUBCOMPONENT-RELATED"/>
    <property type="match status" value="1"/>
</dbReference>
<dbReference type="SUPFAM" id="SSF49854">
    <property type="entry name" value="Spermadhesin, CUB domain"/>
    <property type="match status" value="12"/>
</dbReference>
<feature type="domain" description="CUB" evidence="5">
    <location>
        <begin position="1574"/>
        <end position="1645"/>
    </location>
</feature>
<dbReference type="InterPro" id="IPR035914">
    <property type="entry name" value="Sperma_CUB_dom_sf"/>
</dbReference>
<accession>A0AAV6UX92</accession>
<dbReference type="CDD" id="cd00041">
    <property type="entry name" value="CUB"/>
    <property type="match status" value="12"/>
</dbReference>
<feature type="domain" description="CUB" evidence="5">
    <location>
        <begin position="943"/>
        <end position="1051"/>
    </location>
</feature>
<feature type="domain" description="CUB" evidence="5">
    <location>
        <begin position="1189"/>
        <end position="1297"/>
    </location>
</feature>
<feature type="region of interest" description="Disordered" evidence="3">
    <location>
        <begin position="1054"/>
        <end position="1125"/>
    </location>
</feature>
<feature type="domain" description="CUB" evidence="5">
    <location>
        <begin position="52"/>
        <end position="160"/>
    </location>
</feature>
<keyword evidence="4" id="KW-0732">Signal</keyword>
<comment type="caution">
    <text evidence="6">The sequence shown here is derived from an EMBL/GenBank/DDBJ whole genome shotgun (WGS) entry which is preliminary data.</text>
</comment>
<evidence type="ECO:0000256" key="2">
    <source>
        <dbReference type="PROSITE-ProRule" id="PRU00059"/>
    </source>
</evidence>
<evidence type="ECO:0000313" key="7">
    <source>
        <dbReference type="Proteomes" id="UP000827092"/>
    </source>
</evidence>
<keyword evidence="1" id="KW-1015">Disulfide bond</keyword>
<feature type="domain" description="CUB" evidence="5">
    <location>
        <begin position="563"/>
        <end position="670"/>
    </location>
</feature>
<dbReference type="EMBL" id="JAFNEN010000231">
    <property type="protein sequence ID" value="KAG8188774.1"/>
    <property type="molecule type" value="Genomic_DNA"/>
</dbReference>
<evidence type="ECO:0000256" key="4">
    <source>
        <dbReference type="SAM" id="SignalP"/>
    </source>
</evidence>
<reference evidence="6 7" key="1">
    <citation type="journal article" date="2022" name="Nat. Ecol. Evol.">
        <title>A masculinizing supergene underlies an exaggerated male reproductive morph in a spider.</title>
        <authorList>
            <person name="Hendrickx F."/>
            <person name="De Corte Z."/>
            <person name="Sonet G."/>
            <person name="Van Belleghem S.M."/>
            <person name="Kostlbacher S."/>
            <person name="Vangestel C."/>
        </authorList>
    </citation>
    <scope>NUCLEOTIDE SEQUENCE [LARGE SCALE GENOMIC DNA]</scope>
    <source>
        <strain evidence="6">W744_W776</strain>
    </source>
</reference>
<feature type="chain" id="PRO_5043563372" description="CUB domain-containing protein" evidence="4">
    <location>
        <begin position="30"/>
        <end position="1677"/>
    </location>
</feature>
<feature type="signal peptide" evidence="4">
    <location>
        <begin position="1"/>
        <end position="29"/>
    </location>
</feature>
<dbReference type="Proteomes" id="UP000827092">
    <property type="component" value="Unassembled WGS sequence"/>
</dbReference>
<feature type="domain" description="CUB" evidence="5">
    <location>
        <begin position="439"/>
        <end position="547"/>
    </location>
</feature>
<dbReference type="GO" id="GO:0004252">
    <property type="term" value="F:serine-type endopeptidase activity"/>
    <property type="evidence" value="ECO:0007669"/>
    <property type="project" value="TreeGrafter"/>
</dbReference>
<name>A0AAV6UX92_9ARAC</name>
<organism evidence="6 7">
    <name type="scientific">Oedothorax gibbosus</name>
    <dbReference type="NCBI Taxonomy" id="931172"/>
    <lineage>
        <taxon>Eukaryota</taxon>
        <taxon>Metazoa</taxon>
        <taxon>Ecdysozoa</taxon>
        <taxon>Arthropoda</taxon>
        <taxon>Chelicerata</taxon>
        <taxon>Arachnida</taxon>
        <taxon>Araneae</taxon>
        <taxon>Araneomorphae</taxon>
        <taxon>Entelegynae</taxon>
        <taxon>Araneoidea</taxon>
        <taxon>Linyphiidae</taxon>
        <taxon>Erigoninae</taxon>
        <taxon>Oedothorax</taxon>
    </lineage>
</organism>
<feature type="compositionally biased region" description="Low complexity" evidence="3">
    <location>
        <begin position="1079"/>
        <end position="1117"/>
    </location>
</feature>
<feature type="domain" description="CUB" evidence="5">
    <location>
        <begin position="297"/>
        <end position="417"/>
    </location>
</feature>
<feature type="domain" description="CUB" evidence="5">
    <location>
        <begin position="814"/>
        <end position="924"/>
    </location>
</feature>
<evidence type="ECO:0000256" key="1">
    <source>
        <dbReference type="ARBA" id="ARBA00023157"/>
    </source>
</evidence>
<keyword evidence="7" id="KW-1185">Reference proteome</keyword>
<sequence>MIRMRQTTMDTSRVLLLLLISTLVLGTHGQEPATNKSSTLTEAPATTSGVPCGGLLSSGEFSLKSPGYPVQYPSGSLCSWRVARRSPGVCGLELTFQSFDLEPSDDCAYDYLQVDGTRVCGKIRDGSVRVFMFSENETTIRFVSDKQNTRSGFDIRVRQITTCNPDATGFSCSRTFDEKEFFLRSPDYPANYSDHSNCTYRILRSGERVCAIRLTFASFHVEESVNCKSDYFAVDGKKFCGKLEDATTETFPFHGTEKLLSFFSDSSVSGPGFFAHVQQEDCDPRAPQLASRPQVLLGHQVRLIVFTLPFARTTTFELKSPGYPLSPYSPNLNCRYRVLRSSPDLCDLTITVLEFRLQEGEVCENDFLQVAEERLCGTIERGMTRTYSFGSADEITMNFDTDSTRGDKGFHIMGEQVDCNATAGNTTKQQRKAQRAWDCDRTLTALEDTLRSPAFPDPYPAGVDCRWMVVRAGQGHCELEITIHSLHIQVGESCQFDYLEVDGHRFCGSTTAGNKRIFSFKTDQIVIHFHSDSATNDRGFEVSLKQRECQPTTTPSSSAASSCDQVFDSKSFVLVSPNHPREYDNGLDCKYVIRRSSEEVCRLEMEFLRFDVESSSNCEYDYLSINGEKICGLIENTTRTYLFQDYEKQLLFHSDSGTSRPGFMIRVSQVDCSASTDPPQPPPSKPCDQRFASAAFELRSDNYPSNYDSHLRCTYTVARAHPGVCALELTFLGFDVEASDGCQYDYLKLQDERLCGVYPANLKRIIPFEDADLKLEFHSDGATTRPGFHIRGQQMDCAPLSPDQVVPPSSIGNCDLTFNNVSGTFQTPRFPETYPPSSKCMYRFVAQPEFCRITFQFLEFGLQADNALCETDFLKINGIKYCGPQLLGQKRTVTFYGYPREVNVTFESDGLISDKGFYAIYRQLPCSPALARSPSQRTDGKACDRLYASLSFSILSPGHPDNYPGDAECRYTVRRLGPRICRLKLSFRQFDVESSEGCEYDYLLVDGHKMCGTLPANHIRMVEFRDYQTIFTFHSDSANSKPGFVIKVEQEECNDNNRGQQIPNQKGQQPLNPNQKGLQFQQSSNNQNSHQFQQPNNNQNSHQFQQPNFNQNSHQFQLPNPNQRGQQIPKFEAHFELPPVVAEPPPQHIEEQYYVQQPPQHFDYEHLVDYPLYEASSLQRNMQMPVQNCDRTFMKNEFEIRSVNFPGPYPHGLNCRYLVKKASRDICWVKLVFLRFDLEPSDDCHFDYLSINGKRICGTLQDDEIRAYIFNSEEITMYFRSDGANAHRGFLIRGEQLKCKTKEPMLPAPAPTDKGQQQQQSCGRTFDRDLFVVQSPGFPDPYPPGSQCSWEVRKASRYVCGLQLTLLAFDVENEASCGRDYLQIDQGDRLCGPVPARTIRNVQFAGETVTITFRSDGKNERPGFSILVQQLEDCENIKRSAPTLGECSQEYSAESFLVQSPGFPDEYPAQQSCEYRVRRRSPAHCRLELRVLAFDVEQGPDGKCDADCLELPPSGRRWCGQLQKDHTESVLFTTEEIVLTFRSDATTQRPGFSIQVRQMTDCGSGNASLPLDKCGGVFSAEEFSLKSPNFPDDYPHDANCEYVVRRQSDAVCGLELSFAHFDVEKGPDCTYDYLDIGHKTICGQLPSGFTRHFDVFLECLLTKVANRGRCFTGLEVQ</sequence>
<dbReference type="Pfam" id="PF00431">
    <property type="entry name" value="CUB"/>
    <property type="match status" value="12"/>
</dbReference>
<comment type="caution">
    <text evidence="2">Lacks conserved residue(s) required for the propagation of feature annotation.</text>
</comment>
<evidence type="ECO:0000313" key="6">
    <source>
        <dbReference type="EMBL" id="KAG8188774.1"/>
    </source>
</evidence>
<feature type="domain" description="CUB" evidence="5">
    <location>
        <begin position="1447"/>
        <end position="1559"/>
    </location>
</feature>
<gene>
    <name evidence="6" type="ORF">JTE90_012245</name>
</gene>
<dbReference type="GO" id="GO:0005615">
    <property type="term" value="C:extracellular space"/>
    <property type="evidence" value="ECO:0007669"/>
    <property type="project" value="TreeGrafter"/>
</dbReference>
<feature type="compositionally biased region" description="Polar residues" evidence="3">
    <location>
        <begin position="1056"/>
        <end position="1078"/>
    </location>
</feature>
<dbReference type="PROSITE" id="PS01180">
    <property type="entry name" value="CUB"/>
    <property type="match status" value="12"/>
</dbReference>
<protein>
    <recommendedName>
        <fullName evidence="5">CUB domain-containing protein</fullName>
    </recommendedName>
</protein>
<feature type="domain" description="CUB" evidence="5">
    <location>
        <begin position="1322"/>
        <end position="1431"/>
    </location>
</feature>
<dbReference type="Gene3D" id="2.60.120.290">
    <property type="entry name" value="Spermadhesin, CUB domain"/>
    <property type="match status" value="12"/>
</dbReference>
<evidence type="ECO:0000256" key="3">
    <source>
        <dbReference type="SAM" id="MobiDB-lite"/>
    </source>
</evidence>
<proteinExistence type="predicted"/>
<feature type="domain" description="CUB" evidence="5">
    <location>
        <begin position="172"/>
        <end position="280"/>
    </location>
</feature>
<dbReference type="SMART" id="SM00042">
    <property type="entry name" value="CUB"/>
    <property type="match status" value="12"/>
</dbReference>
<dbReference type="InterPro" id="IPR000859">
    <property type="entry name" value="CUB_dom"/>
</dbReference>